<name>A0AAW0Q7Z8_9PEZI</name>
<evidence type="ECO:0000313" key="5">
    <source>
        <dbReference type="Proteomes" id="UP001392437"/>
    </source>
</evidence>
<dbReference type="Proteomes" id="UP001392437">
    <property type="component" value="Unassembled WGS sequence"/>
</dbReference>
<organism evidence="4 5">
    <name type="scientific">Apiospora kogelbergensis</name>
    <dbReference type="NCBI Taxonomy" id="1337665"/>
    <lineage>
        <taxon>Eukaryota</taxon>
        <taxon>Fungi</taxon>
        <taxon>Dikarya</taxon>
        <taxon>Ascomycota</taxon>
        <taxon>Pezizomycotina</taxon>
        <taxon>Sordariomycetes</taxon>
        <taxon>Xylariomycetidae</taxon>
        <taxon>Amphisphaeriales</taxon>
        <taxon>Apiosporaceae</taxon>
        <taxon>Apiospora</taxon>
    </lineage>
</organism>
<sequence>MPDNAPAQTHYSTSRRENCIICHEESNLSELVALGCSHVYHPECITRWWGLGHSKKCPYCKKHVAEYGHACGQPGACNITIVPSWATTFPPGPLPVALPCTACGQTKFLLDSIVNGEERFKELYKAICDNEDSLCGLLDPNEGLDLNDYKRWKKRDSEERATTGRFYYCQTNRPSLFAAAPTNGSGQRIAVYHEQSARVTRAELAYAIDMGDFTHLRAAVASRVCPTNQADWDAWEKANLPALRNSQQDQAVYGKRRMAQHPARYFAWLCAFERLWHRTRALDLQWEMHEDEQKKTELQQELDDLSVACFQRLACLVHARDISVSAPEETEKA</sequence>
<dbReference type="GO" id="GO:0008270">
    <property type="term" value="F:zinc ion binding"/>
    <property type="evidence" value="ECO:0007669"/>
    <property type="project" value="UniProtKB-KW"/>
</dbReference>
<feature type="coiled-coil region" evidence="2">
    <location>
        <begin position="281"/>
        <end position="308"/>
    </location>
</feature>
<keyword evidence="5" id="KW-1185">Reference proteome</keyword>
<proteinExistence type="predicted"/>
<dbReference type="InterPro" id="IPR001841">
    <property type="entry name" value="Znf_RING"/>
</dbReference>
<gene>
    <name evidence="4" type="ORF">PG999_013529</name>
</gene>
<comment type="caution">
    <text evidence="4">The sequence shown here is derived from an EMBL/GenBank/DDBJ whole genome shotgun (WGS) entry which is preliminary data.</text>
</comment>
<dbReference type="SUPFAM" id="SSF57850">
    <property type="entry name" value="RING/U-box"/>
    <property type="match status" value="1"/>
</dbReference>
<dbReference type="SMART" id="SM00184">
    <property type="entry name" value="RING"/>
    <property type="match status" value="1"/>
</dbReference>
<evidence type="ECO:0000259" key="3">
    <source>
        <dbReference type="PROSITE" id="PS50089"/>
    </source>
</evidence>
<reference evidence="4 5" key="1">
    <citation type="submission" date="2023-01" db="EMBL/GenBank/DDBJ databases">
        <title>Analysis of 21 Apiospora genomes using comparative genomics revels a genus with tremendous synthesis potential of carbohydrate active enzymes and secondary metabolites.</title>
        <authorList>
            <person name="Sorensen T."/>
        </authorList>
    </citation>
    <scope>NUCLEOTIDE SEQUENCE [LARGE SCALE GENOMIC DNA]</scope>
    <source>
        <strain evidence="4 5">CBS 117206</strain>
    </source>
</reference>
<dbReference type="Gene3D" id="3.30.40.10">
    <property type="entry name" value="Zinc/RING finger domain, C3HC4 (zinc finger)"/>
    <property type="match status" value="1"/>
</dbReference>
<evidence type="ECO:0000256" key="2">
    <source>
        <dbReference type="SAM" id="Coils"/>
    </source>
</evidence>
<dbReference type="AlphaFoldDB" id="A0AAW0Q7Z8"/>
<evidence type="ECO:0000256" key="1">
    <source>
        <dbReference type="PROSITE-ProRule" id="PRU00175"/>
    </source>
</evidence>
<keyword evidence="1" id="KW-0479">Metal-binding</keyword>
<evidence type="ECO:0000313" key="4">
    <source>
        <dbReference type="EMBL" id="KAK8095507.1"/>
    </source>
</evidence>
<dbReference type="PROSITE" id="PS50089">
    <property type="entry name" value="ZF_RING_2"/>
    <property type="match status" value="1"/>
</dbReference>
<protein>
    <recommendedName>
        <fullName evidence="3">RING-type domain-containing protein</fullName>
    </recommendedName>
</protein>
<keyword evidence="1" id="KW-0863">Zinc-finger</keyword>
<dbReference type="InterPro" id="IPR013083">
    <property type="entry name" value="Znf_RING/FYVE/PHD"/>
</dbReference>
<dbReference type="Pfam" id="PF13639">
    <property type="entry name" value="zf-RING_2"/>
    <property type="match status" value="1"/>
</dbReference>
<keyword evidence="2" id="KW-0175">Coiled coil</keyword>
<keyword evidence="1" id="KW-0862">Zinc</keyword>
<feature type="domain" description="RING-type" evidence="3">
    <location>
        <begin position="19"/>
        <end position="61"/>
    </location>
</feature>
<dbReference type="EMBL" id="JAQQWP010000011">
    <property type="protein sequence ID" value="KAK8095507.1"/>
    <property type="molecule type" value="Genomic_DNA"/>
</dbReference>
<accession>A0AAW0Q7Z8</accession>